<dbReference type="InterPro" id="IPR051685">
    <property type="entry name" value="Ycf3/AcsC/BcsC/TPR_MFPF"/>
</dbReference>
<dbReference type="Gene3D" id="1.25.40.10">
    <property type="entry name" value="Tetratricopeptide repeat domain"/>
    <property type="match status" value="2"/>
</dbReference>
<dbReference type="InterPro" id="IPR019734">
    <property type="entry name" value="TPR_rpt"/>
</dbReference>
<evidence type="ECO:0000313" key="6">
    <source>
        <dbReference type="Proteomes" id="UP000002377"/>
    </source>
</evidence>
<dbReference type="eggNOG" id="COG0457">
    <property type="taxonomic scope" value="Bacteria"/>
</dbReference>
<feature type="repeat" description="TPR" evidence="3">
    <location>
        <begin position="166"/>
        <end position="199"/>
    </location>
</feature>
<keyword evidence="1" id="KW-0677">Repeat</keyword>
<dbReference type="InterPro" id="IPR011990">
    <property type="entry name" value="TPR-like_helical_dom_sf"/>
</dbReference>
<sequence length="211" mass="24336">MEAGTHKEIALTRAIVVFLAVAVLIVIAGFTVGELYFWGKHAEENPVDLDIKYMTELVAKSPDDKNLVELGWLYYRKGDYQRAVEVLSRAVKLNRLNPAAHFNLGLTYQEIKLLDKAEAEFIKTLELDPESKYAYFALGKLYFSQEKWDEAAEQFKLASQKDPVSVENFFWLGQAYEKQGFRKEALAAYRKALDRVPNHTQAREAYYRLKQ</sequence>
<dbReference type="AlphaFoldDB" id="D5XD24"/>
<dbReference type="PROSITE" id="PS50005">
    <property type="entry name" value="TPR"/>
    <property type="match status" value="4"/>
</dbReference>
<accession>D5XD24</accession>
<dbReference type="SUPFAM" id="SSF48452">
    <property type="entry name" value="TPR-like"/>
    <property type="match status" value="1"/>
</dbReference>
<dbReference type="PANTHER" id="PTHR44943">
    <property type="entry name" value="CELLULOSE SYNTHASE OPERON PROTEIN C"/>
    <property type="match status" value="1"/>
</dbReference>
<evidence type="ECO:0000256" key="4">
    <source>
        <dbReference type="SAM" id="Phobius"/>
    </source>
</evidence>
<organism evidence="5 6">
    <name type="scientific">Thermincola potens (strain JR)</name>
    <dbReference type="NCBI Taxonomy" id="635013"/>
    <lineage>
        <taxon>Bacteria</taxon>
        <taxon>Bacillati</taxon>
        <taxon>Bacillota</taxon>
        <taxon>Clostridia</taxon>
        <taxon>Eubacteriales</taxon>
        <taxon>Thermincolaceae</taxon>
        <taxon>Thermincola</taxon>
    </lineage>
</organism>
<evidence type="ECO:0000256" key="1">
    <source>
        <dbReference type="ARBA" id="ARBA00022737"/>
    </source>
</evidence>
<dbReference type="KEGG" id="tjr:TherJR_2868"/>
<dbReference type="OrthoDB" id="2658060at2"/>
<keyword evidence="2 3" id="KW-0802">TPR repeat</keyword>
<dbReference type="SMART" id="SM00028">
    <property type="entry name" value="TPR"/>
    <property type="match status" value="4"/>
</dbReference>
<dbReference type="PANTHER" id="PTHR44943:SF8">
    <property type="entry name" value="TPR REPEAT-CONTAINING PROTEIN MJ0263"/>
    <property type="match status" value="1"/>
</dbReference>
<gene>
    <name evidence="5" type="ordered locus">TherJR_2868</name>
</gene>
<dbReference type="HOGENOM" id="CLU_003728_11_7_9"/>
<dbReference type="Pfam" id="PF13414">
    <property type="entry name" value="TPR_11"/>
    <property type="match status" value="2"/>
</dbReference>
<protein>
    <submittedName>
        <fullName evidence="5">Tetratricopeptide TPR_2 repeat protein</fullName>
    </submittedName>
</protein>
<evidence type="ECO:0000313" key="5">
    <source>
        <dbReference type="EMBL" id="ADG83700.1"/>
    </source>
</evidence>
<feature type="transmembrane region" description="Helical" evidence="4">
    <location>
        <begin position="12"/>
        <end position="38"/>
    </location>
</feature>
<proteinExistence type="predicted"/>
<feature type="repeat" description="TPR" evidence="3">
    <location>
        <begin position="98"/>
        <end position="131"/>
    </location>
</feature>
<dbReference type="EMBL" id="CP002028">
    <property type="protein sequence ID" value="ADG83700.1"/>
    <property type="molecule type" value="Genomic_DNA"/>
</dbReference>
<evidence type="ECO:0000256" key="3">
    <source>
        <dbReference type="PROSITE-ProRule" id="PRU00339"/>
    </source>
</evidence>
<evidence type="ECO:0000256" key="2">
    <source>
        <dbReference type="ARBA" id="ARBA00022803"/>
    </source>
</evidence>
<feature type="repeat" description="TPR" evidence="3">
    <location>
        <begin position="64"/>
        <end position="97"/>
    </location>
</feature>
<dbReference type="RefSeq" id="WP_013121690.1">
    <property type="nucleotide sequence ID" value="NC_014152.1"/>
</dbReference>
<dbReference type="Proteomes" id="UP000002377">
    <property type="component" value="Chromosome"/>
</dbReference>
<reference evidence="5 6" key="1">
    <citation type="submission" date="2010-05" db="EMBL/GenBank/DDBJ databases">
        <title>Complete sequence of Thermincola sp. JR.</title>
        <authorList>
            <consortium name="US DOE Joint Genome Institute"/>
            <person name="Lucas S."/>
            <person name="Copeland A."/>
            <person name="Lapidus A."/>
            <person name="Cheng J.-F."/>
            <person name="Bruce D."/>
            <person name="Goodwin L."/>
            <person name="Pitluck S."/>
            <person name="Chertkov O."/>
            <person name="Detter J.C."/>
            <person name="Han C."/>
            <person name="Tapia R."/>
            <person name="Land M."/>
            <person name="Hauser L."/>
            <person name="Kyrpides N."/>
            <person name="Mikhailova N."/>
            <person name="Hazen T.C."/>
            <person name="Woyke T."/>
        </authorList>
    </citation>
    <scope>NUCLEOTIDE SEQUENCE [LARGE SCALE GENOMIC DNA]</scope>
    <source>
        <strain evidence="5 6">JR</strain>
    </source>
</reference>
<dbReference type="STRING" id="635013.TherJR_2868"/>
<keyword evidence="6" id="KW-1185">Reference proteome</keyword>
<name>D5XD24_THEPJ</name>
<keyword evidence="4" id="KW-1133">Transmembrane helix</keyword>
<keyword evidence="4" id="KW-0812">Transmembrane</keyword>
<keyword evidence="4" id="KW-0472">Membrane</keyword>
<feature type="repeat" description="TPR" evidence="3">
    <location>
        <begin position="132"/>
        <end position="165"/>
    </location>
</feature>